<dbReference type="Gene3D" id="3.40.50.410">
    <property type="entry name" value="von Willebrand factor, type A domain"/>
    <property type="match status" value="1"/>
</dbReference>
<dbReference type="Pfam" id="PF00092">
    <property type="entry name" value="VWA"/>
    <property type="match status" value="1"/>
</dbReference>
<dbReference type="InterPro" id="IPR002035">
    <property type="entry name" value="VWF_A"/>
</dbReference>
<dbReference type="PROSITE" id="PS50234">
    <property type="entry name" value="VWFA"/>
    <property type="match status" value="1"/>
</dbReference>
<dbReference type="SMART" id="SM00327">
    <property type="entry name" value="VWA"/>
    <property type="match status" value="1"/>
</dbReference>
<evidence type="ECO:0000313" key="3">
    <source>
        <dbReference type="Proteomes" id="UP000035159"/>
    </source>
</evidence>
<reference evidence="2 3" key="1">
    <citation type="submission" date="2015-04" db="EMBL/GenBank/DDBJ databases">
        <title>Complete Genome Sequence of Kosmotoga pacifica SLHLJ1.</title>
        <authorList>
            <person name="Jiang L.J."/>
            <person name="Shao Z.Z."/>
            <person name="Jebbar M."/>
        </authorList>
    </citation>
    <scope>NUCLEOTIDE SEQUENCE [LARGE SCALE GENOMIC DNA]</scope>
    <source>
        <strain evidence="2 3">SLHLJ1</strain>
    </source>
</reference>
<dbReference type="PATRIC" id="fig|1330330.3.peg.681"/>
<dbReference type="STRING" id="1330330.IX53_03405"/>
<dbReference type="InterPro" id="IPR013229">
    <property type="entry name" value="PEGA"/>
</dbReference>
<protein>
    <recommendedName>
        <fullName evidence="1">VWFA domain-containing protein</fullName>
    </recommendedName>
</protein>
<dbReference type="InterPro" id="IPR036465">
    <property type="entry name" value="vWFA_dom_sf"/>
</dbReference>
<accession>A0A0G2ZAB5</accession>
<evidence type="ECO:0000259" key="1">
    <source>
        <dbReference type="PROSITE" id="PS50234"/>
    </source>
</evidence>
<feature type="domain" description="VWFA" evidence="1">
    <location>
        <begin position="289"/>
        <end position="462"/>
    </location>
</feature>
<dbReference type="SUPFAM" id="SSF53300">
    <property type="entry name" value="vWA-like"/>
    <property type="match status" value="1"/>
</dbReference>
<dbReference type="KEGG" id="kpf:IX53_03405"/>
<dbReference type="CDD" id="cd00198">
    <property type="entry name" value="vWFA"/>
    <property type="match status" value="1"/>
</dbReference>
<dbReference type="Proteomes" id="UP000035159">
    <property type="component" value="Chromosome"/>
</dbReference>
<gene>
    <name evidence="2" type="ORF">IX53_03405</name>
</gene>
<evidence type="ECO:0000313" key="2">
    <source>
        <dbReference type="EMBL" id="AKI97026.1"/>
    </source>
</evidence>
<keyword evidence="3" id="KW-1185">Reference proteome</keyword>
<dbReference type="Pfam" id="PF08308">
    <property type="entry name" value="PEGA"/>
    <property type="match status" value="1"/>
</dbReference>
<dbReference type="RefSeq" id="WP_047754161.1">
    <property type="nucleotide sequence ID" value="NZ_CAJUHA010000019.1"/>
</dbReference>
<organism evidence="2 3">
    <name type="scientific">Kosmotoga pacifica</name>
    <dbReference type="NCBI Taxonomy" id="1330330"/>
    <lineage>
        <taxon>Bacteria</taxon>
        <taxon>Thermotogati</taxon>
        <taxon>Thermotogota</taxon>
        <taxon>Thermotogae</taxon>
        <taxon>Kosmotogales</taxon>
        <taxon>Kosmotogaceae</taxon>
        <taxon>Kosmotoga</taxon>
    </lineage>
</organism>
<dbReference type="OrthoDB" id="2480790at2"/>
<name>A0A0G2ZAB5_9BACT</name>
<dbReference type="Gene3D" id="2.60.120.380">
    <property type="match status" value="1"/>
</dbReference>
<dbReference type="EMBL" id="CP011232">
    <property type="protein sequence ID" value="AKI97026.1"/>
    <property type="molecule type" value="Genomic_DNA"/>
</dbReference>
<sequence length="1691" mass="189847">MKVKLFVLFLLFSVTALTYGVLKVDSYPARALVYIDGEHLGYTPFSMYAVEGYHRVAINKKGFEPYEEYVYIGKDTTVQVKKMLRIRQDYSTTFGKLLVGIKLENYEPREWLFEKINQTIRNVLEEMNIAADIVSGEGLSPTAALGYSGYLEFILSHEETDGKHSFSLSLKHQNLIHNEKSFEIEKIFYVTGIRENFDKAYLPVLQSAFGELAESLVDELYDKVAGKIEFINVDIQKYPEISLIFRAYDEYNTPLSKDTMAAGKLSIIEADNFIQPLQLIPIKQEDVLNFTLALDRSGSMKSVIEKAKLAAKDFLSLLPTNSSIALIAFDNEIELLKNFTDNRQELSAALHTITAQGSTPLYDTVVEAVKLLSKREGPRFLVLVTDGVDANLRDTGPGSRNSISEAIKAARENNVVIFAIGLGRNIDKFSLGTLTTSTGGSFLESPTIEDLGGAFSKILSAFENLYIARYISTGERTGILRIDTPTSRIEGEFLIPIPEISLELSAPASVVAGMPFEISVSSLATMTAPINLTLKGVTKEGTLLWQEERSFYKSDSFESVFTEPGEFFIELSAFRFLERKKVEVVSIEELLKEYLDNYRYPEAANMLEKYLKVATLKTDEKVDLINLLAEIELRASLVDGSLGHLKTFLEMLEDMNIEDKDLPFKKALFEYLLDDKEAFSHTVSKLPSDKVTEELAAIKIIQALETAPKDALLLVNKLLKMYPTPLIRRLTSEVYIENSEDKKAVELGEEALNAGDLIDLTTAAYVALMTGNTELLEKTIETADKFEALLPLAGVWRNLQIWVREDIIKAEKGLKNLLNKYPDSNVVLKSLATVELASGKIGDSILLLKKIDPVDKRFTELLSRGYQKVSLVIERPVTKKIISWEGDSIFIRARRNARVPLPIFLNSRGMTTYTDTLTLNTRSIAVTTIKKGVNLLKLRLENLDKFLLDSDEIMVILDQSAPEIIVDDFFFTSEEEVKIRFKIKDDTGIAQIMVDDKEVTPTRIDKDTFSLNYRTDRRSKAIVISVSDLVGNITHKKIYILYDTKKPLIEIKGPTITGKDTVVASITVTDDTGIEAVLLDGKEIKVDGKKKFTYNYTIDLMGKESATLKLSAVDRAGNVAERTYVVKKDHVPPQLDLKLPTNIVSKRAEITVIATDSGGISFIKVQNLEKKYSGELNVEDTFEIELKESGDIFVEAGDISGNISRVSQYIFVDKAPPAISYLPQKTSDGMAVKVLFEDDSGLKYVKVGKHIDKLDGKRKYSFIVSQEELQEKLEVVAIDITGKRTQKALRWIPFEIEETSGSVMTSDILELRGRLLEPTGEKYSLNIYADAGEKLLKTSTQKGNEFKEWVPLSPGENELVVVIKTSEGIGIKDYSVLLIPRHEAMRVTLTWDSTAADLDLYIREPDGTVVGPMNPASRCAYIDVDARQRSSTTETYILNYKDSYLPDEGNYHIAVHYYSSEYYPNTVNYKIVIDTLDKHIERSGELGFFNRDNLNFLAGGNDWVDIGEIFVSIPDKEFPVLMTNLPETAFSAENIIEIEISATDNTGIRKITTDAVRPGIAEKTYETYGRREVYLTEKRFFPEGISYFNISAEDLFGLKKTMTYKIYVDTQPPHIEVTKNFDEEGNLSITITFTDNLGLSFVSIGGKKYQFRDSELRTRKFTITERIMKGSTVGLMATDIVGHVTSKTVGW</sequence>
<proteinExistence type="predicted"/>